<dbReference type="InterPro" id="IPR028098">
    <property type="entry name" value="Glyco_trans_4-like_N"/>
</dbReference>
<feature type="domain" description="Glycosyltransferase subfamily 4-like N-terminal" evidence="2">
    <location>
        <begin position="110"/>
        <end position="214"/>
    </location>
</feature>
<dbReference type="Pfam" id="PF13439">
    <property type="entry name" value="Glyco_transf_4"/>
    <property type="match status" value="1"/>
</dbReference>
<dbReference type="EMBL" id="QASA01000001">
    <property type="protein sequence ID" value="RDC62967.1"/>
    <property type="molecule type" value="Genomic_DNA"/>
</dbReference>
<keyword evidence="3" id="KW-0328">Glycosyltransferase</keyword>
<evidence type="ECO:0000313" key="4">
    <source>
        <dbReference type="Proteomes" id="UP000253919"/>
    </source>
</evidence>
<dbReference type="EC" id="2.4.1.-" evidence="3"/>
<dbReference type="RefSeq" id="WP_147275628.1">
    <property type="nucleotide sequence ID" value="NZ_QASA01000001.1"/>
</dbReference>
<dbReference type="AlphaFoldDB" id="A0A369QI59"/>
<dbReference type="InterPro" id="IPR050194">
    <property type="entry name" value="Glycosyltransferase_grp1"/>
</dbReference>
<dbReference type="PANTHER" id="PTHR45947">
    <property type="entry name" value="SULFOQUINOVOSYL TRANSFERASE SQD2"/>
    <property type="match status" value="1"/>
</dbReference>
<comment type="caution">
    <text evidence="3">The sequence shown here is derived from an EMBL/GenBank/DDBJ whole genome shotgun (WGS) entry which is preliminary data.</text>
</comment>
<accession>A0A369QI59</accession>
<organism evidence="3 4">
    <name type="scientific">Adhaeribacter pallidiroseus</name>
    <dbReference type="NCBI Taxonomy" id="2072847"/>
    <lineage>
        <taxon>Bacteria</taxon>
        <taxon>Pseudomonadati</taxon>
        <taxon>Bacteroidota</taxon>
        <taxon>Cytophagia</taxon>
        <taxon>Cytophagales</taxon>
        <taxon>Hymenobacteraceae</taxon>
        <taxon>Adhaeribacter</taxon>
    </lineage>
</organism>
<gene>
    <name evidence="3" type="primary">bgsB</name>
    <name evidence="3" type="ORF">AHMF7616_01566</name>
</gene>
<dbReference type="Proteomes" id="UP000253919">
    <property type="component" value="Unassembled WGS sequence"/>
</dbReference>
<keyword evidence="4" id="KW-1185">Reference proteome</keyword>
<keyword evidence="3" id="KW-0808">Transferase</keyword>
<dbReference type="Pfam" id="PF00534">
    <property type="entry name" value="Glycos_transf_1"/>
    <property type="match status" value="1"/>
</dbReference>
<protein>
    <submittedName>
        <fullName evidence="3">Alpha-monoglucosyldiacylglycerol synthase</fullName>
        <ecNumber evidence="3">2.4.1.-</ecNumber>
    </submittedName>
</protein>
<feature type="domain" description="Glycosyl transferase family 1" evidence="1">
    <location>
        <begin position="220"/>
        <end position="376"/>
    </location>
</feature>
<name>A0A369QI59_9BACT</name>
<dbReference type="GO" id="GO:0016757">
    <property type="term" value="F:glycosyltransferase activity"/>
    <property type="evidence" value="ECO:0007669"/>
    <property type="project" value="UniProtKB-KW"/>
</dbReference>
<reference evidence="3 4" key="1">
    <citation type="submission" date="2018-04" db="EMBL/GenBank/DDBJ databases">
        <title>Adhaeribacter sp. HMF7616 genome sequencing and assembly.</title>
        <authorList>
            <person name="Kang H."/>
            <person name="Kang J."/>
            <person name="Cha I."/>
            <person name="Kim H."/>
            <person name="Joh K."/>
        </authorList>
    </citation>
    <scope>NUCLEOTIDE SEQUENCE [LARGE SCALE GENOMIC DNA]</scope>
    <source>
        <strain evidence="3 4">HMF7616</strain>
    </source>
</reference>
<dbReference type="Gene3D" id="3.40.50.2000">
    <property type="entry name" value="Glycogen Phosphorylase B"/>
    <property type="match status" value="2"/>
</dbReference>
<sequence>MNIFIIPSWYPCQSLPISGIFFQEQAAYLADYSMSNQIGVSLWGQSDKNLQWVAKDLLLLNKFLPKALYTIAQKKKVKKVKDNLFEYYNPVILWSKRIKNGNFQGIVEANDVNLKDFIRNQGKVDVIHAHVSFPAGFLAKQLSEKYKIPYIITEHMAPFPFVHLLNPDGSLQNEVFDSLNNAARIIAVSPSLSKRIKSFNLPEPVYIPNIIDEDFFKISSQNLSNSKFTFFCLGGMDPSKGIKELLYAVQKLLSNVDRPFCARIGGDGDYLEEYQSIAAELKITEHVKWLGLLSREEVRREHQTCDAFVLPSFIETFGVVYAEAIACGKPVIGAYSGGPECIINKNNGVLVKVGDIPDLATKMQFIMEYHNSYNAIEIRNDFENRFSKKSVIPRLLEVYESVIDK</sequence>
<evidence type="ECO:0000313" key="3">
    <source>
        <dbReference type="EMBL" id="RDC62967.1"/>
    </source>
</evidence>
<dbReference type="PANTHER" id="PTHR45947:SF3">
    <property type="entry name" value="SULFOQUINOVOSYL TRANSFERASE SQD2"/>
    <property type="match status" value="1"/>
</dbReference>
<proteinExistence type="predicted"/>
<dbReference type="SUPFAM" id="SSF53756">
    <property type="entry name" value="UDP-Glycosyltransferase/glycogen phosphorylase"/>
    <property type="match status" value="1"/>
</dbReference>
<dbReference type="OrthoDB" id="9795068at2"/>
<dbReference type="InterPro" id="IPR001296">
    <property type="entry name" value="Glyco_trans_1"/>
</dbReference>
<evidence type="ECO:0000259" key="1">
    <source>
        <dbReference type="Pfam" id="PF00534"/>
    </source>
</evidence>
<evidence type="ECO:0000259" key="2">
    <source>
        <dbReference type="Pfam" id="PF13439"/>
    </source>
</evidence>